<comment type="caution">
    <text evidence="2">The sequence shown here is derived from an EMBL/GenBank/DDBJ whole genome shotgun (WGS) entry which is preliminary data.</text>
</comment>
<protein>
    <submittedName>
        <fullName evidence="2">Uncharacterized protein</fullName>
    </submittedName>
</protein>
<gene>
    <name evidence="2" type="ORF">OCL97_06410</name>
</gene>
<reference evidence="2 3" key="1">
    <citation type="submission" date="2022-09" db="EMBL/GenBank/DDBJ databases">
        <title>New species of Phenylobacterium.</title>
        <authorList>
            <person name="Mieszkin S."/>
        </authorList>
    </citation>
    <scope>NUCLEOTIDE SEQUENCE [LARGE SCALE GENOMIC DNA]</scope>
    <source>
        <strain evidence="2 3">HK31-G</strain>
    </source>
</reference>
<feature type="region of interest" description="Disordered" evidence="1">
    <location>
        <begin position="1"/>
        <end position="64"/>
    </location>
</feature>
<proteinExistence type="predicted"/>
<organism evidence="2 3">
    <name type="scientific">Phenylobacterium ferrooxidans</name>
    <dbReference type="NCBI Taxonomy" id="2982689"/>
    <lineage>
        <taxon>Bacteria</taxon>
        <taxon>Pseudomonadati</taxon>
        <taxon>Pseudomonadota</taxon>
        <taxon>Alphaproteobacteria</taxon>
        <taxon>Caulobacterales</taxon>
        <taxon>Caulobacteraceae</taxon>
        <taxon>Phenylobacterium</taxon>
    </lineage>
</organism>
<evidence type="ECO:0000313" key="3">
    <source>
        <dbReference type="Proteomes" id="UP001598130"/>
    </source>
</evidence>
<feature type="compositionally biased region" description="Polar residues" evidence="1">
    <location>
        <begin position="1"/>
        <end position="38"/>
    </location>
</feature>
<dbReference type="EMBL" id="JAOTJD010000008">
    <property type="protein sequence ID" value="MFD3263601.1"/>
    <property type="molecule type" value="Genomic_DNA"/>
</dbReference>
<name>A0ABW6CPB5_9CAUL</name>
<feature type="compositionally biased region" description="Polar residues" evidence="1">
    <location>
        <begin position="55"/>
        <end position="64"/>
    </location>
</feature>
<keyword evidence="3" id="KW-1185">Reference proteome</keyword>
<evidence type="ECO:0000313" key="2">
    <source>
        <dbReference type="EMBL" id="MFD3263601.1"/>
    </source>
</evidence>
<dbReference type="Proteomes" id="UP001598130">
    <property type="component" value="Unassembled WGS sequence"/>
</dbReference>
<evidence type="ECO:0000256" key="1">
    <source>
        <dbReference type="SAM" id="MobiDB-lite"/>
    </source>
</evidence>
<dbReference type="RefSeq" id="WP_377368646.1">
    <property type="nucleotide sequence ID" value="NZ_JAOTJD010000008.1"/>
</dbReference>
<sequence>MAENRTPQDQSATPQHPAPSQQQRQDENTNTNGGEQSKTGTGLGTGVETGAIEPGNSQGANNAR</sequence>
<accession>A0ABW6CPB5</accession>